<keyword evidence="3" id="KW-1185">Reference proteome</keyword>
<dbReference type="AlphaFoldDB" id="A0A7W9Z1R5"/>
<dbReference type="EMBL" id="JACHEJ010000033">
    <property type="protein sequence ID" value="MBB6182458.1"/>
    <property type="molecule type" value="Genomic_DNA"/>
</dbReference>
<gene>
    <name evidence="2" type="ORF">HNQ75_004447</name>
</gene>
<proteinExistence type="predicted"/>
<feature type="transmembrane region" description="Helical" evidence="1">
    <location>
        <begin position="12"/>
        <end position="34"/>
    </location>
</feature>
<dbReference type="Proteomes" id="UP000535501">
    <property type="component" value="Unassembled WGS sequence"/>
</dbReference>
<name>A0A7W9Z1R5_9HYPH</name>
<keyword evidence="1" id="KW-0472">Membrane</keyword>
<dbReference type="RefSeq" id="WP_052642671.1">
    <property type="nucleotide sequence ID" value="NZ_CANLQM010000015.1"/>
</dbReference>
<protein>
    <submittedName>
        <fullName evidence="2">Mercuric ion transport protein</fullName>
    </submittedName>
</protein>
<sequence length="83" mass="8483">MTDGKFIGMGGVGLLAVICCAAPFLLVAAGSFGVSAWLAAAGYVLIPIALAAIGLAAFYLYRRRRSGPSADADCCSINDKRQG</sequence>
<organism evidence="2 3">
    <name type="scientific">Pseudorhizobium flavum</name>
    <dbReference type="NCBI Taxonomy" id="1335061"/>
    <lineage>
        <taxon>Bacteria</taxon>
        <taxon>Pseudomonadati</taxon>
        <taxon>Pseudomonadota</taxon>
        <taxon>Alphaproteobacteria</taxon>
        <taxon>Hyphomicrobiales</taxon>
        <taxon>Rhizobiaceae</taxon>
        <taxon>Rhizobium/Agrobacterium group</taxon>
        <taxon>Pseudorhizobium</taxon>
    </lineage>
</organism>
<evidence type="ECO:0000313" key="2">
    <source>
        <dbReference type="EMBL" id="MBB6182458.1"/>
    </source>
</evidence>
<dbReference type="GO" id="GO:0016020">
    <property type="term" value="C:membrane"/>
    <property type="evidence" value="ECO:0007669"/>
    <property type="project" value="InterPro"/>
</dbReference>
<comment type="caution">
    <text evidence="2">The sequence shown here is derived from an EMBL/GenBank/DDBJ whole genome shotgun (WGS) entry which is preliminary data.</text>
</comment>
<keyword evidence="1" id="KW-1133">Transmembrane helix</keyword>
<dbReference type="InterPro" id="IPR021091">
    <property type="entry name" value="Mercury_ion_transport_MerF"/>
</dbReference>
<feature type="transmembrane region" description="Helical" evidence="1">
    <location>
        <begin position="40"/>
        <end position="61"/>
    </location>
</feature>
<evidence type="ECO:0000256" key="1">
    <source>
        <dbReference type="SAM" id="Phobius"/>
    </source>
</evidence>
<dbReference type="Pfam" id="PF11431">
    <property type="entry name" value="Transport_MerF"/>
    <property type="match status" value="1"/>
</dbReference>
<accession>A0A7W9Z1R5</accession>
<dbReference type="Gene3D" id="1.10.287.910">
    <property type="entry name" value="bacterial mercury transporter, merf"/>
    <property type="match status" value="1"/>
</dbReference>
<reference evidence="2 3" key="1">
    <citation type="submission" date="2020-08" db="EMBL/GenBank/DDBJ databases">
        <title>Genomic Encyclopedia of Type Strains, Phase IV (KMG-IV): sequencing the most valuable type-strain genomes for metagenomic binning, comparative biology and taxonomic classification.</title>
        <authorList>
            <person name="Goeker M."/>
        </authorList>
    </citation>
    <scope>NUCLEOTIDE SEQUENCE [LARGE SCALE GENOMIC DNA]</scope>
    <source>
        <strain evidence="2 3">DSM 102134</strain>
    </source>
</reference>
<keyword evidence="1" id="KW-0812">Transmembrane</keyword>
<evidence type="ECO:0000313" key="3">
    <source>
        <dbReference type="Proteomes" id="UP000535501"/>
    </source>
</evidence>